<keyword evidence="1" id="KW-0560">Oxidoreductase</keyword>
<reference evidence="5 6" key="1">
    <citation type="submission" date="2020-07" db="EMBL/GenBank/DDBJ databases">
        <title>Genomic Encyclopedia of Type Strains, Phase IV (KMG-IV): sequencing the most valuable type-strain genomes for metagenomic binning, comparative biology and taxonomic classification.</title>
        <authorList>
            <person name="Goeker M."/>
        </authorList>
    </citation>
    <scope>NUCLEOTIDE SEQUENCE [LARGE SCALE GENOMIC DNA]</scope>
    <source>
        <strain evidence="5 6">DSM 45533</strain>
    </source>
</reference>
<gene>
    <name evidence="5" type="ORF">HNR30_006705</name>
</gene>
<dbReference type="PANTHER" id="PTHR13789:SF268">
    <property type="entry name" value="5-METHYLPHENAZINE-1-CARBOXYLATE 1-MONOOXYGENASE"/>
    <property type="match status" value="1"/>
</dbReference>
<evidence type="ECO:0000313" key="5">
    <source>
        <dbReference type="EMBL" id="MBA2895319.1"/>
    </source>
</evidence>
<feature type="signal peptide" evidence="3">
    <location>
        <begin position="1"/>
        <end position="21"/>
    </location>
</feature>
<dbReference type="InterPro" id="IPR050493">
    <property type="entry name" value="FAD-dep_Monooxygenase_BioMet"/>
</dbReference>
<sequence length="395" mass="41515">MRMLIAGAGIGGLAAALHLHAAGLSPELVEAARRCEPLGVGINLLPAAVDELVRLGLGDELASLGVPVAEMAHFDRHGNLIWREPREGQYSIHRGELQMMLLRAVQDRLGADAVRFGCSVEDFTAGPLTVLCRERDSGREVTLSADVLVGADGLHSAVRRRLHPGEGEPLTNGIMMWRGISRGRPLRTGPTVAVYGCNARAKLVVYPISRPDGGLVQLNWVAEARGPVRAPGRSQDDVRADLAACFESWSLPGLDVAALFAAAPEVLELPMTDRDPLATWGSGPVTLLGDAAHPMFPIGSNGASQAILDARALATALSRAGDPEEGLRAYEAERLPLANGVVAACRAMPADRILSLVADRAPDGFSDVTGVLTADELATVSAAYRHTSHSAAATG</sequence>
<dbReference type="Pfam" id="PF01494">
    <property type="entry name" value="FAD_binding_3"/>
    <property type="match status" value="1"/>
</dbReference>
<dbReference type="GO" id="GO:0004497">
    <property type="term" value="F:monooxygenase activity"/>
    <property type="evidence" value="ECO:0007669"/>
    <property type="project" value="UniProtKB-KW"/>
</dbReference>
<evidence type="ECO:0000313" key="6">
    <source>
        <dbReference type="Proteomes" id="UP000530928"/>
    </source>
</evidence>
<dbReference type="InterPro" id="IPR002938">
    <property type="entry name" value="FAD-bd"/>
</dbReference>
<name>A0A7W0CQH0_9ACTN</name>
<dbReference type="RefSeq" id="WP_181614085.1">
    <property type="nucleotide sequence ID" value="NZ_BAABAM010000009.1"/>
</dbReference>
<dbReference type="PRINTS" id="PR00420">
    <property type="entry name" value="RNGMNOXGNASE"/>
</dbReference>
<dbReference type="Proteomes" id="UP000530928">
    <property type="component" value="Unassembled WGS sequence"/>
</dbReference>
<proteinExistence type="predicted"/>
<dbReference type="AlphaFoldDB" id="A0A7W0CQH0"/>
<dbReference type="InterPro" id="IPR036188">
    <property type="entry name" value="FAD/NAD-bd_sf"/>
</dbReference>
<dbReference type="GO" id="GO:0071949">
    <property type="term" value="F:FAD binding"/>
    <property type="evidence" value="ECO:0007669"/>
    <property type="project" value="InterPro"/>
</dbReference>
<feature type="chain" id="PRO_5039587711" evidence="3">
    <location>
        <begin position="22"/>
        <end position="395"/>
    </location>
</feature>
<dbReference type="SUPFAM" id="SSF54373">
    <property type="entry name" value="FAD-linked reductases, C-terminal domain"/>
    <property type="match status" value="1"/>
</dbReference>
<keyword evidence="2" id="KW-0503">Monooxygenase</keyword>
<keyword evidence="6" id="KW-1185">Reference proteome</keyword>
<evidence type="ECO:0000259" key="4">
    <source>
        <dbReference type="Pfam" id="PF01494"/>
    </source>
</evidence>
<dbReference type="NCBIfam" id="NF005720">
    <property type="entry name" value="PRK07538.1"/>
    <property type="match status" value="1"/>
</dbReference>
<accession>A0A7W0CQH0</accession>
<protein>
    <submittedName>
        <fullName evidence="5">2-polyprenyl-6-methoxyphenol hydroxylase-like FAD-dependent oxidoreductase</fullName>
    </submittedName>
</protein>
<feature type="domain" description="FAD-binding" evidence="4">
    <location>
        <begin position="3"/>
        <end position="343"/>
    </location>
</feature>
<keyword evidence="3" id="KW-0732">Signal</keyword>
<dbReference type="PANTHER" id="PTHR13789">
    <property type="entry name" value="MONOOXYGENASE"/>
    <property type="match status" value="1"/>
</dbReference>
<comment type="caution">
    <text evidence="5">The sequence shown here is derived from an EMBL/GenBank/DDBJ whole genome shotgun (WGS) entry which is preliminary data.</text>
</comment>
<dbReference type="SUPFAM" id="SSF51905">
    <property type="entry name" value="FAD/NAD(P)-binding domain"/>
    <property type="match status" value="1"/>
</dbReference>
<evidence type="ECO:0000256" key="2">
    <source>
        <dbReference type="ARBA" id="ARBA00023033"/>
    </source>
</evidence>
<organism evidence="5 6">
    <name type="scientific">Nonomuraea soli</name>
    <dbReference type="NCBI Taxonomy" id="1032476"/>
    <lineage>
        <taxon>Bacteria</taxon>
        <taxon>Bacillati</taxon>
        <taxon>Actinomycetota</taxon>
        <taxon>Actinomycetes</taxon>
        <taxon>Streptosporangiales</taxon>
        <taxon>Streptosporangiaceae</taxon>
        <taxon>Nonomuraea</taxon>
    </lineage>
</organism>
<evidence type="ECO:0000256" key="1">
    <source>
        <dbReference type="ARBA" id="ARBA00023002"/>
    </source>
</evidence>
<dbReference type="EMBL" id="JACDUR010000007">
    <property type="protein sequence ID" value="MBA2895319.1"/>
    <property type="molecule type" value="Genomic_DNA"/>
</dbReference>
<dbReference type="Gene3D" id="3.30.9.30">
    <property type="match status" value="1"/>
</dbReference>
<evidence type="ECO:0000256" key="3">
    <source>
        <dbReference type="SAM" id="SignalP"/>
    </source>
</evidence>
<dbReference type="Gene3D" id="3.50.50.60">
    <property type="entry name" value="FAD/NAD(P)-binding domain"/>
    <property type="match status" value="1"/>
</dbReference>